<dbReference type="Proteomes" id="UP000076532">
    <property type="component" value="Unassembled WGS sequence"/>
</dbReference>
<dbReference type="AlphaFoldDB" id="A0A166BKY5"/>
<proteinExistence type="predicted"/>
<evidence type="ECO:0000256" key="1">
    <source>
        <dbReference type="SAM" id="MobiDB-lite"/>
    </source>
</evidence>
<name>A0A166BKY5_9AGAM</name>
<sequence length="550" mass="58771">MLDTQVSNPPTAISSSPDAPSTRVQQRRLSLSGTKSLVVRPGPGAHPLTGNAGHALVTASTDAVGQTPALPAPQAGEKRNRSESVASIASDREDGAIIQAPVFQPALAPAPSHSAALLTATRLPPSAEPPQPGDTSLHFPLGAKTPQEPSAGGTGDLPSESLNASQHAPWRNGGPLPPGFSRSTTLSRGPPALTTSVNPPGPNPSVNEHPTHPLPAQPSLIGNTDPSEINSPSTTTQGNPARQNVYIDPQSGLEYVRMDASEEENFSTPLPSPPKPQAESIDNYLISLAASNNRRRQREAEAAVAAPPPAIPGTLRTVERPEAGWPRIHGSNPGYLWDGIAEDQMGQWLDDRKPNVLVQVHGKNSWDAEAGQTADDIAGIIKAIYNIETVSVAPGNEQLDENGESRNKNKNDPPHTFLVQDISPVLAHRLIATTCIATATLQLMFYPLRFIGPHTYIGSLSGLVATNLIQISSARQEQLCDDIRDLLYKQAHEPLMAFVCRDIPEDDFSDVAMNPDDEVLLILGNLEIKVMKKELRELQKQIETTITKTV</sequence>
<feature type="compositionally biased region" description="Polar residues" evidence="1">
    <location>
        <begin position="1"/>
        <end position="35"/>
    </location>
</feature>
<keyword evidence="3" id="KW-1185">Reference proteome</keyword>
<feature type="region of interest" description="Disordered" evidence="1">
    <location>
        <begin position="123"/>
        <end position="245"/>
    </location>
</feature>
<feature type="region of interest" description="Disordered" evidence="1">
    <location>
        <begin position="1"/>
        <end position="52"/>
    </location>
</feature>
<organism evidence="2 3">
    <name type="scientific">Athelia psychrophila</name>
    <dbReference type="NCBI Taxonomy" id="1759441"/>
    <lineage>
        <taxon>Eukaryota</taxon>
        <taxon>Fungi</taxon>
        <taxon>Dikarya</taxon>
        <taxon>Basidiomycota</taxon>
        <taxon>Agaricomycotina</taxon>
        <taxon>Agaricomycetes</taxon>
        <taxon>Agaricomycetidae</taxon>
        <taxon>Atheliales</taxon>
        <taxon>Atheliaceae</taxon>
        <taxon>Athelia</taxon>
    </lineage>
</organism>
<gene>
    <name evidence="2" type="ORF">FIBSPDRAFT_961194</name>
</gene>
<protein>
    <submittedName>
        <fullName evidence="2">Uncharacterized protein</fullName>
    </submittedName>
</protein>
<evidence type="ECO:0000313" key="2">
    <source>
        <dbReference type="EMBL" id="KZP12749.1"/>
    </source>
</evidence>
<feature type="compositionally biased region" description="Polar residues" evidence="1">
    <location>
        <begin position="220"/>
        <end position="242"/>
    </location>
</feature>
<evidence type="ECO:0000313" key="3">
    <source>
        <dbReference type="Proteomes" id="UP000076532"/>
    </source>
</evidence>
<dbReference type="EMBL" id="KV417643">
    <property type="protein sequence ID" value="KZP12749.1"/>
    <property type="molecule type" value="Genomic_DNA"/>
</dbReference>
<accession>A0A166BKY5</accession>
<reference evidence="2 3" key="1">
    <citation type="journal article" date="2016" name="Mol. Biol. Evol.">
        <title>Comparative Genomics of Early-Diverging Mushroom-Forming Fungi Provides Insights into the Origins of Lignocellulose Decay Capabilities.</title>
        <authorList>
            <person name="Nagy L.G."/>
            <person name="Riley R."/>
            <person name="Tritt A."/>
            <person name="Adam C."/>
            <person name="Daum C."/>
            <person name="Floudas D."/>
            <person name="Sun H."/>
            <person name="Yadav J.S."/>
            <person name="Pangilinan J."/>
            <person name="Larsson K.H."/>
            <person name="Matsuura K."/>
            <person name="Barry K."/>
            <person name="Labutti K."/>
            <person name="Kuo R."/>
            <person name="Ohm R.A."/>
            <person name="Bhattacharya S.S."/>
            <person name="Shirouzu T."/>
            <person name="Yoshinaga Y."/>
            <person name="Martin F.M."/>
            <person name="Grigoriev I.V."/>
            <person name="Hibbett D.S."/>
        </authorList>
    </citation>
    <scope>NUCLEOTIDE SEQUENCE [LARGE SCALE GENOMIC DNA]</scope>
    <source>
        <strain evidence="2 3">CBS 109695</strain>
    </source>
</reference>
<feature type="region of interest" description="Disordered" evidence="1">
    <location>
        <begin position="65"/>
        <end position="86"/>
    </location>
</feature>